<comment type="caution">
    <text evidence="4">The sequence shown here is derived from an EMBL/GenBank/DDBJ whole genome shotgun (WGS) entry which is preliminary data.</text>
</comment>
<keyword evidence="1" id="KW-0820">tRNA-binding</keyword>
<dbReference type="PANTHER" id="PTHR17224">
    <property type="entry name" value="PEPTIDYL-TRNA HYDROLASE"/>
    <property type="match status" value="1"/>
</dbReference>
<dbReference type="Proteomes" id="UP000195602">
    <property type="component" value="Unassembled WGS sequence"/>
</dbReference>
<dbReference type="SUPFAM" id="SSF53178">
    <property type="entry name" value="Peptidyl-tRNA hydrolase-like"/>
    <property type="match status" value="1"/>
</dbReference>
<accession>A0AA91PVY7</accession>
<dbReference type="InterPro" id="IPR001328">
    <property type="entry name" value="Pept_tRNA_hydro"/>
</dbReference>
<evidence type="ECO:0000256" key="1">
    <source>
        <dbReference type="ARBA" id="ARBA00022555"/>
    </source>
</evidence>
<reference evidence="4 5" key="1">
    <citation type="submission" date="2017-04" db="EMBL/GenBank/DDBJ databases">
        <title>Draft genome of the yeast Clavispora lusitaniae type strain CBS 6936.</title>
        <authorList>
            <person name="Durrens P."/>
            <person name="Klopp C."/>
            <person name="Biteau N."/>
            <person name="Fitton-Ouhabi V."/>
            <person name="Dementhon K."/>
            <person name="Accoceberry I."/>
            <person name="Sherman D.J."/>
            <person name="Noel T."/>
        </authorList>
    </citation>
    <scope>NUCLEOTIDE SEQUENCE [LARGE SCALE GENOMIC DNA]</scope>
    <source>
        <strain evidence="4 5">CBS 6936</strain>
    </source>
</reference>
<proteinExistence type="predicted"/>
<dbReference type="Pfam" id="PF01195">
    <property type="entry name" value="Pept_tRNA_hydro"/>
    <property type="match status" value="1"/>
</dbReference>
<organism evidence="4 5">
    <name type="scientific">Clavispora lusitaniae</name>
    <name type="common">Candida lusitaniae</name>
    <dbReference type="NCBI Taxonomy" id="36911"/>
    <lineage>
        <taxon>Eukaryota</taxon>
        <taxon>Fungi</taxon>
        <taxon>Dikarya</taxon>
        <taxon>Ascomycota</taxon>
        <taxon>Saccharomycotina</taxon>
        <taxon>Pichiomycetes</taxon>
        <taxon>Metschnikowiaceae</taxon>
        <taxon>Clavispora</taxon>
    </lineage>
</organism>
<evidence type="ECO:0000313" key="5">
    <source>
        <dbReference type="Proteomes" id="UP000195602"/>
    </source>
</evidence>
<evidence type="ECO:0000256" key="2">
    <source>
        <dbReference type="ARBA" id="ARBA00022801"/>
    </source>
</evidence>
<name>A0AA91PVY7_CLALS</name>
<evidence type="ECO:0000313" key="4">
    <source>
        <dbReference type="EMBL" id="OVF05521.1"/>
    </source>
</evidence>
<gene>
    <name evidence="4" type="ORF">A9F13_22g00649</name>
</gene>
<evidence type="ECO:0000256" key="3">
    <source>
        <dbReference type="ARBA" id="ARBA00022884"/>
    </source>
</evidence>
<dbReference type="InterPro" id="IPR036416">
    <property type="entry name" value="Pept_tRNA_hydro_sf"/>
</dbReference>
<dbReference type="AlphaFoldDB" id="A0AA91PVY7"/>
<dbReference type="GO" id="GO:0000049">
    <property type="term" value="F:tRNA binding"/>
    <property type="evidence" value="ECO:0007669"/>
    <property type="project" value="UniProtKB-KW"/>
</dbReference>
<protein>
    <submittedName>
        <fullName evidence="4">Peptidyl-tRNA hydrolase</fullName>
    </submittedName>
</protein>
<dbReference type="NCBIfam" id="TIGR00447">
    <property type="entry name" value="pth"/>
    <property type="match status" value="1"/>
</dbReference>
<keyword evidence="2 4" id="KW-0378">Hydrolase</keyword>
<dbReference type="Gene3D" id="3.40.50.1470">
    <property type="entry name" value="Peptidyl-tRNA hydrolase"/>
    <property type="match status" value="1"/>
</dbReference>
<dbReference type="GO" id="GO:0004045">
    <property type="term" value="F:peptidyl-tRNA hydrolase activity"/>
    <property type="evidence" value="ECO:0007669"/>
    <property type="project" value="InterPro"/>
</dbReference>
<dbReference type="EMBL" id="LYUB02000022">
    <property type="protein sequence ID" value="OVF05521.1"/>
    <property type="molecule type" value="Genomic_DNA"/>
</dbReference>
<dbReference type="OMA" id="TYMNESS"/>
<dbReference type="PANTHER" id="PTHR17224:SF1">
    <property type="entry name" value="PEPTIDYL-TRNA HYDROLASE"/>
    <property type="match status" value="1"/>
</dbReference>
<dbReference type="KEGG" id="clus:A9F13_22g00649"/>
<sequence length="196" mass="22070">MQIVFFSIGNPGRMNRHSTGHYVLQHLVSDFGATQLVKKGKYSITSLDNVMFVKSNAYMNESGESLRAFLGNEKIRQCILVVLFDDFELVMPKVRLQRLKQNESHNGIKSIGREIQSQNIEALKLGVGIGPKPQNASRDSMASWVLSDFKLEEKQLLSTSLQTIYKYVEHIISSDGEIGDCNKLNSRITKQMSVSD</sequence>
<keyword evidence="3" id="KW-0694">RNA-binding</keyword>